<dbReference type="Gene3D" id="3.50.50.60">
    <property type="entry name" value="FAD/NAD(P)-binding domain"/>
    <property type="match status" value="2"/>
</dbReference>
<keyword evidence="4 8" id="KW-0274">FAD</keyword>
<keyword evidence="3 8" id="KW-0285">Flavoprotein</keyword>
<dbReference type="InterPro" id="IPR020946">
    <property type="entry name" value="Flavin_mOase-like"/>
</dbReference>
<evidence type="ECO:0000256" key="3">
    <source>
        <dbReference type="ARBA" id="ARBA00022630"/>
    </source>
</evidence>
<evidence type="ECO:0000313" key="11">
    <source>
        <dbReference type="RefSeq" id="XP_028129194.1"/>
    </source>
</evidence>
<dbReference type="EnsemblMetazoa" id="XM_028273393.2">
    <property type="protein sequence ID" value="XP_028129194.1"/>
    <property type="gene ID" value="LOC114325338"/>
</dbReference>
<dbReference type="Proteomes" id="UP001652700">
    <property type="component" value="Unplaced"/>
</dbReference>
<evidence type="ECO:0000256" key="8">
    <source>
        <dbReference type="RuleBase" id="RU361177"/>
    </source>
</evidence>
<dbReference type="InterPro" id="IPR000960">
    <property type="entry name" value="Flavin_mOase"/>
</dbReference>
<accession>A0A6P7F0T7</accession>
<reference evidence="11" key="1">
    <citation type="submission" date="2025-04" db="UniProtKB">
        <authorList>
            <consortium name="RefSeq"/>
        </authorList>
    </citation>
    <scope>IDENTIFICATION</scope>
    <source>
        <tissue evidence="11">Whole insect</tissue>
    </source>
</reference>
<dbReference type="GO" id="GO:0050660">
    <property type="term" value="F:flavin adenine dinucleotide binding"/>
    <property type="evidence" value="ECO:0007669"/>
    <property type="project" value="InterPro"/>
</dbReference>
<evidence type="ECO:0000313" key="9">
    <source>
        <dbReference type="EnsemblMetazoa" id="XP_028129194.1"/>
    </source>
</evidence>
<keyword evidence="5" id="KW-0521">NADP</keyword>
<dbReference type="AlphaFoldDB" id="A0A6P7F0T7"/>
<dbReference type="InterPro" id="IPR050346">
    <property type="entry name" value="FMO-like"/>
</dbReference>
<dbReference type="EC" id="1.-.-.-" evidence="8"/>
<keyword evidence="6 8" id="KW-0560">Oxidoreductase</keyword>
<keyword evidence="10" id="KW-1185">Reference proteome</keyword>
<dbReference type="OrthoDB" id="66881at2759"/>
<protein>
    <recommendedName>
        <fullName evidence="8">Flavin-containing monooxygenase</fullName>
        <ecNumber evidence="8">1.-.-.-</ecNumber>
    </recommendedName>
</protein>
<organism evidence="11">
    <name type="scientific">Diabrotica virgifera virgifera</name>
    <name type="common">western corn rootworm</name>
    <dbReference type="NCBI Taxonomy" id="50390"/>
    <lineage>
        <taxon>Eukaryota</taxon>
        <taxon>Metazoa</taxon>
        <taxon>Ecdysozoa</taxon>
        <taxon>Arthropoda</taxon>
        <taxon>Hexapoda</taxon>
        <taxon>Insecta</taxon>
        <taxon>Pterygota</taxon>
        <taxon>Neoptera</taxon>
        <taxon>Endopterygota</taxon>
        <taxon>Coleoptera</taxon>
        <taxon>Polyphaga</taxon>
        <taxon>Cucujiformia</taxon>
        <taxon>Chrysomeloidea</taxon>
        <taxon>Chrysomelidae</taxon>
        <taxon>Galerucinae</taxon>
        <taxon>Diabroticina</taxon>
        <taxon>Diabroticites</taxon>
        <taxon>Diabrotica</taxon>
    </lineage>
</organism>
<gene>
    <name evidence="11" type="primary">LOC114325340</name>
</gene>
<comment type="cofactor">
    <cofactor evidence="1 8">
        <name>FAD</name>
        <dbReference type="ChEBI" id="CHEBI:57692"/>
    </cofactor>
</comment>
<dbReference type="Pfam" id="PF00743">
    <property type="entry name" value="FMO-like"/>
    <property type="match status" value="2"/>
</dbReference>
<dbReference type="PANTHER" id="PTHR23023">
    <property type="entry name" value="DIMETHYLANILINE MONOOXYGENASE"/>
    <property type="match status" value="1"/>
</dbReference>
<sequence length="476" mass="54974">MRKTTDNYLIEIFCRQMRKLILTTDFRSRDQTGDDTRSRTVQNPYKMEKKAKARCQKIPIWHILKMKIAIIGGGAAGLAALKHSLDEHHECELFEQTGLIGGTWNYSEKIGIDENGLPIHSSMYKGLRTNLPKELMQLEDFPFSKPDYSYVSQPQVLEYINDYANHFNLLSHVQFFKHVIKVTPLERGKWSVEIKDVKSKLSETKTFDAIFVCIGNYSTPFIPKFPGIENFQGTIIHSHDYRKPDRYKNRKVLIVGAGPSGIDIGRIISKVSDNVSICHRSPPYVSLPIPEELKKKIPIQEFRQHSVLFSDGSEENVEDVILCTGYLYNYPFLSNECEIKVENKWVKYLYKHIININHPTMAFIGIPTRVFPFVLFGIQIRFFLAYLKGNFSISKDKMMEDLETYMNNRKAEGQTAPHFLSLKQGEYMEDLGTIARIKKVPPVFAKLYKYVHKEGIGNIATYKILNDNDFEIVKFV</sequence>
<name>A0A6P7F0T7_DIAVI</name>
<dbReference type="FunFam" id="3.50.50.60:FF:000138">
    <property type="entry name" value="Flavin-containing monooxygenase"/>
    <property type="match status" value="1"/>
</dbReference>
<evidence type="ECO:0000256" key="7">
    <source>
        <dbReference type="ARBA" id="ARBA00023033"/>
    </source>
</evidence>
<reference evidence="9" key="2">
    <citation type="submission" date="2025-05" db="UniProtKB">
        <authorList>
            <consortium name="EnsemblMetazoa"/>
        </authorList>
    </citation>
    <scope>IDENTIFICATION</scope>
</reference>
<evidence type="ECO:0000256" key="1">
    <source>
        <dbReference type="ARBA" id="ARBA00001974"/>
    </source>
</evidence>
<dbReference type="InterPro" id="IPR036188">
    <property type="entry name" value="FAD/NAD-bd_sf"/>
</dbReference>
<dbReference type="PRINTS" id="PR00370">
    <property type="entry name" value="FMOXYGENASE"/>
</dbReference>
<evidence type="ECO:0000256" key="2">
    <source>
        <dbReference type="ARBA" id="ARBA00009183"/>
    </source>
</evidence>
<proteinExistence type="inferred from homology"/>
<dbReference type="SUPFAM" id="SSF51905">
    <property type="entry name" value="FAD/NAD(P)-binding domain"/>
    <property type="match status" value="2"/>
</dbReference>
<comment type="similarity">
    <text evidence="2 8">Belongs to the FMO family.</text>
</comment>
<evidence type="ECO:0000313" key="10">
    <source>
        <dbReference type="Proteomes" id="UP001652700"/>
    </source>
</evidence>
<evidence type="ECO:0000256" key="5">
    <source>
        <dbReference type="ARBA" id="ARBA00022857"/>
    </source>
</evidence>
<evidence type="ECO:0000256" key="4">
    <source>
        <dbReference type="ARBA" id="ARBA00022827"/>
    </source>
</evidence>
<dbReference type="GO" id="GO:0004499">
    <property type="term" value="F:N,N-dimethylaniline monooxygenase activity"/>
    <property type="evidence" value="ECO:0007669"/>
    <property type="project" value="InterPro"/>
</dbReference>
<dbReference type="InParanoid" id="A0A6P7F0T7"/>
<keyword evidence="7 8" id="KW-0503">Monooxygenase</keyword>
<evidence type="ECO:0000256" key="6">
    <source>
        <dbReference type="ARBA" id="ARBA00023002"/>
    </source>
</evidence>
<dbReference type="RefSeq" id="XP_028129194.1">
    <property type="nucleotide sequence ID" value="XM_028273393.1"/>
</dbReference>
<dbReference type="GO" id="GO:0050661">
    <property type="term" value="F:NADP binding"/>
    <property type="evidence" value="ECO:0007669"/>
    <property type="project" value="InterPro"/>
</dbReference>